<dbReference type="SUPFAM" id="SSF143548">
    <property type="entry name" value="Serine metabolism enzymes domain"/>
    <property type="match status" value="1"/>
</dbReference>
<feature type="domain" description="Serine dehydratase-like alpha subunit" evidence="13">
    <location>
        <begin position="216"/>
        <end position="475"/>
    </location>
</feature>
<evidence type="ECO:0000313" key="14">
    <source>
        <dbReference type="EMBL" id="SKA71307.1"/>
    </source>
</evidence>
<dbReference type="AlphaFoldDB" id="A0A1T4W293"/>
<evidence type="ECO:0000256" key="3">
    <source>
        <dbReference type="ARBA" id="ARBA00008636"/>
    </source>
</evidence>
<evidence type="ECO:0000256" key="5">
    <source>
        <dbReference type="ARBA" id="ARBA00022432"/>
    </source>
</evidence>
<dbReference type="GO" id="GO:0051539">
    <property type="term" value="F:4 iron, 4 sulfur cluster binding"/>
    <property type="evidence" value="ECO:0007669"/>
    <property type="project" value="UniProtKB-KW"/>
</dbReference>
<accession>A0A1T4W293</accession>
<dbReference type="InterPro" id="IPR005130">
    <property type="entry name" value="Ser_deHydtase-like_asu"/>
</dbReference>
<dbReference type="EC" id="4.3.1.17" evidence="4"/>
<reference evidence="14 15" key="1">
    <citation type="submission" date="2017-02" db="EMBL/GenBank/DDBJ databases">
        <authorList>
            <person name="Peterson S.W."/>
        </authorList>
    </citation>
    <scope>NUCLEOTIDE SEQUENCE [LARGE SCALE GENOMIC DNA]</scope>
    <source>
        <strain evidence="14 15">ATCC 35992</strain>
    </source>
</reference>
<keyword evidence="5" id="KW-0312">Gluconeogenesis</keyword>
<evidence type="ECO:0000256" key="4">
    <source>
        <dbReference type="ARBA" id="ARBA00012093"/>
    </source>
</evidence>
<dbReference type="InterPro" id="IPR029009">
    <property type="entry name" value="ASB_dom_sf"/>
</dbReference>
<protein>
    <recommendedName>
        <fullName evidence="4">L-serine ammonia-lyase</fullName>
        <ecNumber evidence="4">4.3.1.17</ecNumber>
    </recommendedName>
    <alternativeName>
        <fullName evidence="11">L-serine deaminase</fullName>
    </alternativeName>
</protein>
<organism evidence="14 15">
    <name type="scientific">Eubacterium uniforme</name>
    <dbReference type="NCBI Taxonomy" id="39495"/>
    <lineage>
        <taxon>Bacteria</taxon>
        <taxon>Bacillati</taxon>
        <taxon>Bacillota</taxon>
        <taxon>Clostridia</taxon>
        <taxon>Eubacteriales</taxon>
        <taxon>Eubacteriaceae</taxon>
        <taxon>Eubacterium</taxon>
    </lineage>
</organism>
<dbReference type="STRING" id="39495.SAMN02745111_02196"/>
<dbReference type="Gene3D" id="3.30.1330.90">
    <property type="entry name" value="D-3-phosphoglycerate dehydrogenase, domain 3"/>
    <property type="match status" value="1"/>
</dbReference>
<dbReference type="Proteomes" id="UP000190814">
    <property type="component" value="Unassembled WGS sequence"/>
</dbReference>
<dbReference type="EMBL" id="FUXZ01000015">
    <property type="protein sequence ID" value="SKA71307.1"/>
    <property type="molecule type" value="Genomic_DNA"/>
</dbReference>
<comment type="catalytic activity">
    <reaction evidence="12">
        <text>L-serine = pyruvate + NH4(+)</text>
        <dbReference type="Rhea" id="RHEA:19169"/>
        <dbReference type="ChEBI" id="CHEBI:15361"/>
        <dbReference type="ChEBI" id="CHEBI:28938"/>
        <dbReference type="ChEBI" id="CHEBI:33384"/>
        <dbReference type="EC" id="4.3.1.17"/>
    </reaction>
</comment>
<evidence type="ECO:0000256" key="1">
    <source>
        <dbReference type="ARBA" id="ARBA00001966"/>
    </source>
</evidence>
<evidence type="ECO:0000259" key="13">
    <source>
        <dbReference type="Pfam" id="PF03313"/>
    </source>
</evidence>
<evidence type="ECO:0000256" key="11">
    <source>
        <dbReference type="ARBA" id="ARBA00041766"/>
    </source>
</evidence>
<dbReference type="RefSeq" id="WP_078767021.1">
    <property type="nucleotide sequence ID" value="NZ_FUXZ01000015.1"/>
</dbReference>
<evidence type="ECO:0000256" key="8">
    <source>
        <dbReference type="ARBA" id="ARBA00023004"/>
    </source>
</evidence>
<evidence type="ECO:0000256" key="10">
    <source>
        <dbReference type="ARBA" id="ARBA00023239"/>
    </source>
</evidence>
<proteinExistence type="inferred from homology"/>
<evidence type="ECO:0000313" key="15">
    <source>
        <dbReference type="Proteomes" id="UP000190814"/>
    </source>
</evidence>
<evidence type="ECO:0000256" key="12">
    <source>
        <dbReference type="ARBA" id="ARBA00049406"/>
    </source>
</evidence>
<comment type="cofactor">
    <cofactor evidence="1">
        <name>[4Fe-4S] cluster</name>
        <dbReference type="ChEBI" id="CHEBI:49883"/>
    </cofactor>
</comment>
<comment type="pathway">
    <text evidence="2">Carbohydrate biosynthesis; gluconeogenesis.</text>
</comment>
<keyword evidence="7" id="KW-0479">Metal-binding</keyword>
<keyword evidence="15" id="KW-1185">Reference proteome</keyword>
<name>A0A1T4W293_9FIRM</name>
<keyword evidence="10" id="KW-0456">Lyase</keyword>
<gene>
    <name evidence="14" type="ORF">SAMN02745111_02196</name>
</gene>
<dbReference type="PANTHER" id="PTHR30182">
    <property type="entry name" value="L-SERINE DEHYDRATASE"/>
    <property type="match status" value="1"/>
</dbReference>
<evidence type="ECO:0000256" key="2">
    <source>
        <dbReference type="ARBA" id="ARBA00004742"/>
    </source>
</evidence>
<dbReference type="GO" id="GO:0006094">
    <property type="term" value="P:gluconeogenesis"/>
    <property type="evidence" value="ECO:0007669"/>
    <property type="project" value="UniProtKB-KW"/>
</dbReference>
<dbReference type="GO" id="GO:0046872">
    <property type="term" value="F:metal ion binding"/>
    <property type="evidence" value="ECO:0007669"/>
    <property type="project" value="UniProtKB-KW"/>
</dbReference>
<evidence type="ECO:0000256" key="7">
    <source>
        <dbReference type="ARBA" id="ARBA00022723"/>
    </source>
</evidence>
<keyword evidence="6" id="KW-0004">4Fe-4S</keyword>
<keyword evidence="8" id="KW-0408">Iron</keyword>
<comment type="similarity">
    <text evidence="3">Belongs to the iron-sulfur dependent L-serine dehydratase family.</text>
</comment>
<dbReference type="Pfam" id="PF03313">
    <property type="entry name" value="SDH_alpha"/>
    <property type="match status" value="1"/>
</dbReference>
<evidence type="ECO:0000256" key="6">
    <source>
        <dbReference type="ARBA" id="ARBA00022485"/>
    </source>
</evidence>
<dbReference type="OrthoDB" id="9813137at2"/>
<keyword evidence="9" id="KW-0411">Iron-sulfur</keyword>
<evidence type="ECO:0000256" key="9">
    <source>
        <dbReference type="ARBA" id="ARBA00023014"/>
    </source>
</evidence>
<dbReference type="GO" id="GO:0003941">
    <property type="term" value="F:L-serine ammonia-lyase activity"/>
    <property type="evidence" value="ECO:0007669"/>
    <property type="project" value="UniProtKB-EC"/>
</dbReference>
<dbReference type="InterPro" id="IPR051318">
    <property type="entry name" value="Fe-S_L-Ser"/>
</dbReference>
<dbReference type="PANTHER" id="PTHR30182:SF1">
    <property type="entry name" value="L-SERINE DEHYDRATASE 1"/>
    <property type="match status" value="1"/>
</dbReference>
<sequence>MSTTIFYPDIFNDVYGPIMQPGSSSHTAGPCRIGYCAYSLLGEKPSRVYIILDKNGSFAGTFGHMNEDLGMLAGAYGLLPDDERLFDIKSILKQENIEYEFEFSEIKESNHTNAVKFILSTNASDKPSCSVTLTGNSTGGGMMEIINVDGYPISYYGERCISVFDLIKESSTDIENIPEQYKDYVFSSVLPASFTNARKEQLFNSITDLIKYANENNKSLFEAVLDYETSFTGWTKNEVINYFEKIKQAMHKQCTEYIKDDSKVFETPFSGYHCKEWISYSRSNPIYAGDVVKSALEYAFCAQTMSKGVLIVPGPMGNGGGYIYSVLRAAADNYPELEDKLLEGIAIAGIFGAIAYTRTSPTGEVIGCTGECGICASMAAAGLTYIRGGNPSQVESAASLTLQAMLGLPCDPIPGGFNQPCTSRVVSAVTLAVTFADLALSGRSGVIPYHEVLDSADQIGKALPNGCKCTSTGGICLTPSALNCKKQFEEWHNK</sequence>